<dbReference type="OrthoDB" id="366726at2"/>
<sequence>MMFKRVGAILAATTALFAAACSVNTGSTGGNGDSGGSITVTAFAGAWSEAFKSAFVEPFEKDTGIKVNLVLGADADWLTKLRAAGGKNPPFDLVAFTSESVRAAVGGNLLQPLDTGKIPAWNQLSNTLIQQSVVDGKAYGAPLTTGSLGWLYRTDKITTAPADWKDVFDPAYCGHIALAPLTYNAGMQFFSALVHSEGGTLADPAAVDKAFAELAKLKGCVSSFPADAGSVATAVQNGDAWLVPYWDGRALAMSKAGQPIGFSYPTSGAVGALTSYYVPAGTTHSDQVYKFLNYLTAAVHQKPFAEATFYGAGNNTIAYNADFEAKIKHGEDVYKTFTWVDYNTATPNLNRWQQRWNQIFG</sequence>
<protein>
    <recommendedName>
        <fullName evidence="5">ABC transporter substrate-binding protein</fullName>
    </recommendedName>
</protein>
<dbReference type="Proteomes" id="UP000431401">
    <property type="component" value="Unassembled WGS sequence"/>
</dbReference>
<dbReference type="PANTHER" id="PTHR30006">
    <property type="entry name" value="THIAMINE-BINDING PERIPLASMIC PROTEIN-RELATED"/>
    <property type="match status" value="1"/>
</dbReference>
<reference evidence="3 4" key="1">
    <citation type="submission" date="2019-10" db="EMBL/GenBank/DDBJ databases">
        <title>Nocardia macrotermitis sp. nov. and Nocardia aurantia sp. nov., isolated from the gut of fungus growing-termite Macrotermes natalensis.</title>
        <authorList>
            <person name="Benndorf R."/>
            <person name="Schwitalla J."/>
            <person name="Martin K."/>
            <person name="De Beer W."/>
            <person name="Kaster A.-K."/>
            <person name="Vollmers J."/>
            <person name="Poulsen M."/>
            <person name="Beemelmanns C."/>
        </authorList>
    </citation>
    <scope>NUCLEOTIDE SEQUENCE [LARGE SCALE GENOMIC DNA]</scope>
    <source>
        <strain evidence="3 4">RB56</strain>
    </source>
</reference>
<proteinExistence type="predicted"/>
<organism evidence="3 4">
    <name type="scientific">Nocardia aurantia</name>
    <dbReference type="NCBI Taxonomy" id="2585199"/>
    <lineage>
        <taxon>Bacteria</taxon>
        <taxon>Bacillati</taxon>
        <taxon>Actinomycetota</taxon>
        <taxon>Actinomycetes</taxon>
        <taxon>Mycobacteriales</taxon>
        <taxon>Nocardiaceae</taxon>
        <taxon>Nocardia</taxon>
    </lineage>
</organism>
<dbReference type="GO" id="GO:0030975">
    <property type="term" value="F:thiamine binding"/>
    <property type="evidence" value="ECO:0007669"/>
    <property type="project" value="TreeGrafter"/>
</dbReference>
<keyword evidence="1 2" id="KW-0732">Signal</keyword>
<evidence type="ECO:0000313" key="3">
    <source>
        <dbReference type="EMBL" id="MQY28146.1"/>
    </source>
</evidence>
<dbReference type="PANTHER" id="PTHR30006:SF2">
    <property type="entry name" value="ABC TRANSPORTER SUBSTRATE-BINDING PROTEIN"/>
    <property type="match status" value="1"/>
</dbReference>
<dbReference type="AlphaFoldDB" id="A0A7K0DQU2"/>
<dbReference type="SUPFAM" id="SSF53850">
    <property type="entry name" value="Periplasmic binding protein-like II"/>
    <property type="match status" value="1"/>
</dbReference>
<dbReference type="InterPro" id="IPR006059">
    <property type="entry name" value="SBP"/>
</dbReference>
<feature type="chain" id="PRO_5029882952" description="ABC transporter substrate-binding protein" evidence="2">
    <location>
        <begin position="21"/>
        <end position="361"/>
    </location>
</feature>
<dbReference type="GO" id="GO:0030288">
    <property type="term" value="C:outer membrane-bounded periplasmic space"/>
    <property type="evidence" value="ECO:0007669"/>
    <property type="project" value="TreeGrafter"/>
</dbReference>
<keyword evidence="4" id="KW-1185">Reference proteome</keyword>
<feature type="signal peptide" evidence="2">
    <location>
        <begin position="1"/>
        <end position="20"/>
    </location>
</feature>
<dbReference type="Pfam" id="PF13416">
    <property type="entry name" value="SBP_bac_8"/>
    <property type="match status" value="1"/>
</dbReference>
<evidence type="ECO:0000256" key="1">
    <source>
        <dbReference type="ARBA" id="ARBA00022729"/>
    </source>
</evidence>
<evidence type="ECO:0000313" key="4">
    <source>
        <dbReference type="Proteomes" id="UP000431401"/>
    </source>
</evidence>
<evidence type="ECO:0000256" key="2">
    <source>
        <dbReference type="SAM" id="SignalP"/>
    </source>
</evidence>
<accession>A0A7K0DQU2</accession>
<gene>
    <name evidence="3" type="ORF">NRB56_37290</name>
</gene>
<dbReference type="Gene3D" id="3.40.190.10">
    <property type="entry name" value="Periplasmic binding protein-like II"/>
    <property type="match status" value="2"/>
</dbReference>
<dbReference type="GO" id="GO:0030976">
    <property type="term" value="F:thiamine pyrophosphate binding"/>
    <property type="evidence" value="ECO:0007669"/>
    <property type="project" value="TreeGrafter"/>
</dbReference>
<dbReference type="RefSeq" id="WP_153343936.1">
    <property type="nucleotide sequence ID" value="NZ_WEGI01000008.1"/>
</dbReference>
<comment type="caution">
    <text evidence="3">The sequence shown here is derived from an EMBL/GenBank/DDBJ whole genome shotgun (WGS) entry which is preliminary data.</text>
</comment>
<name>A0A7K0DQU2_9NOCA</name>
<dbReference type="EMBL" id="WEGI01000008">
    <property type="protein sequence ID" value="MQY28146.1"/>
    <property type="molecule type" value="Genomic_DNA"/>
</dbReference>
<dbReference type="PROSITE" id="PS51257">
    <property type="entry name" value="PROKAR_LIPOPROTEIN"/>
    <property type="match status" value="1"/>
</dbReference>
<evidence type="ECO:0008006" key="5">
    <source>
        <dbReference type="Google" id="ProtNLM"/>
    </source>
</evidence>
<dbReference type="GO" id="GO:0015888">
    <property type="term" value="P:thiamine transport"/>
    <property type="evidence" value="ECO:0007669"/>
    <property type="project" value="TreeGrafter"/>
</dbReference>